<dbReference type="EMBL" id="VFLP01000080">
    <property type="protein sequence ID" value="TRX88746.1"/>
    <property type="molecule type" value="Genomic_DNA"/>
</dbReference>
<sequence>MREYPDEGGCTANCFGGVPSRLANLLAGRRQHTGAQRIPSAPTSPTYATTNDRSNHEKGQQSLPPYVPQHAAATFSKTATSRQMREENEIL</sequence>
<feature type="compositionally biased region" description="Low complexity" evidence="1">
    <location>
        <begin position="39"/>
        <end position="50"/>
    </location>
</feature>
<proteinExistence type="predicted"/>
<gene>
    <name evidence="2" type="ORF">FHL15_010316</name>
</gene>
<dbReference type="Proteomes" id="UP000319160">
    <property type="component" value="Unassembled WGS sequence"/>
</dbReference>
<organism evidence="2 3">
    <name type="scientific">Xylaria flabelliformis</name>
    <dbReference type="NCBI Taxonomy" id="2512241"/>
    <lineage>
        <taxon>Eukaryota</taxon>
        <taxon>Fungi</taxon>
        <taxon>Dikarya</taxon>
        <taxon>Ascomycota</taxon>
        <taxon>Pezizomycotina</taxon>
        <taxon>Sordariomycetes</taxon>
        <taxon>Xylariomycetidae</taxon>
        <taxon>Xylariales</taxon>
        <taxon>Xylariaceae</taxon>
        <taxon>Xylaria</taxon>
    </lineage>
</organism>
<reference evidence="3" key="1">
    <citation type="submission" date="2019-06" db="EMBL/GenBank/DDBJ databases">
        <title>Draft genome sequence of the griseofulvin-producing fungus Xylaria cubensis strain G536.</title>
        <authorList>
            <person name="Mead M.E."/>
            <person name="Raja H.A."/>
            <person name="Steenwyk J.L."/>
            <person name="Knowles S.L."/>
            <person name="Oberlies N.H."/>
            <person name="Rokas A."/>
        </authorList>
    </citation>
    <scope>NUCLEOTIDE SEQUENCE [LARGE SCALE GENOMIC DNA]</scope>
    <source>
        <strain evidence="3">G536</strain>
    </source>
</reference>
<feature type="region of interest" description="Disordered" evidence="1">
    <location>
        <begin position="28"/>
        <end position="67"/>
    </location>
</feature>
<keyword evidence="3" id="KW-1185">Reference proteome</keyword>
<comment type="caution">
    <text evidence="2">The sequence shown here is derived from an EMBL/GenBank/DDBJ whole genome shotgun (WGS) entry which is preliminary data.</text>
</comment>
<evidence type="ECO:0000256" key="1">
    <source>
        <dbReference type="SAM" id="MobiDB-lite"/>
    </source>
</evidence>
<evidence type="ECO:0000313" key="3">
    <source>
        <dbReference type="Proteomes" id="UP000319160"/>
    </source>
</evidence>
<name>A0A553HLG3_9PEZI</name>
<protein>
    <submittedName>
        <fullName evidence="2">Uncharacterized protein</fullName>
    </submittedName>
</protein>
<accession>A0A553HLG3</accession>
<dbReference type="OrthoDB" id="4768160at2759"/>
<evidence type="ECO:0000313" key="2">
    <source>
        <dbReference type="EMBL" id="TRX88746.1"/>
    </source>
</evidence>
<dbReference type="AlphaFoldDB" id="A0A553HLG3"/>